<dbReference type="InterPro" id="IPR038461">
    <property type="entry name" value="Schlafen_AlbA_2_dom_sf"/>
</dbReference>
<protein>
    <recommendedName>
        <fullName evidence="7">HSF-type DNA-binding domain-containing protein</fullName>
    </recommendedName>
</protein>
<evidence type="ECO:0000256" key="5">
    <source>
        <dbReference type="RuleBase" id="RU004020"/>
    </source>
</evidence>
<accession>A0ABN8R4H0</accession>
<feature type="region of interest" description="Disordered" evidence="6">
    <location>
        <begin position="1546"/>
        <end position="1583"/>
    </location>
</feature>
<evidence type="ECO:0000256" key="2">
    <source>
        <dbReference type="ARBA" id="ARBA00006403"/>
    </source>
</evidence>
<reference evidence="8 9" key="1">
    <citation type="submission" date="2022-05" db="EMBL/GenBank/DDBJ databases">
        <authorList>
            <consortium name="Genoscope - CEA"/>
            <person name="William W."/>
        </authorList>
    </citation>
    <scope>NUCLEOTIDE SEQUENCE [LARGE SCALE GENOMIC DNA]</scope>
</reference>
<evidence type="ECO:0000256" key="3">
    <source>
        <dbReference type="ARBA" id="ARBA00023125"/>
    </source>
</evidence>
<dbReference type="Pfam" id="PF00447">
    <property type="entry name" value="HSF_DNA-bind"/>
    <property type="match status" value="1"/>
</dbReference>
<dbReference type="InterPro" id="IPR007421">
    <property type="entry name" value="Schlafen_AlbA_2_dom"/>
</dbReference>
<dbReference type="Proteomes" id="UP001159405">
    <property type="component" value="Unassembled WGS sequence"/>
</dbReference>
<feature type="region of interest" description="Disordered" evidence="6">
    <location>
        <begin position="629"/>
        <end position="695"/>
    </location>
</feature>
<dbReference type="InterPro" id="IPR000232">
    <property type="entry name" value="HSF_DNA-bd"/>
</dbReference>
<comment type="similarity">
    <text evidence="2 5">Belongs to the HSF family.</text>
</comment>
<feature type="compositionally biased region" description="Polar residues" evidence="6">
    <location>
        <begin position="771"/>
        <end position="787"/>
    </location>
</feature>
<keyword evidence="3" id="KW-0238">DNA-binding</keyword>
<feature type="domain" description="HSF-type DNA-binding" evidence="7">
    <location>
        <begin position="8"/>
        <end position="119"/>
    </location>
</feature>
<dbReference type="InterPro" id="IPR036390">
    <property type="entry name" value="WH_DNA-bd_sf"/>
</dbReference>
<comment type="caution">
    <text evidence="8">The sequence shown here is derived from an EMBL/GenBank/DDBJ whole genome shotgun (WGS) entry which is preliminary data.</text>
</comment>
<evidence type="ECO:0000259" key="7">
    <source>
        <dbReference type="SMART" id="SM00415"/>
    </source>
</evidence>
<feature type="region of interest" description="Disordered" evidence="6">
    <location>
        <begin position="713"/>
        <end position="806"/>
    </location>
</feature>
<dbReference type="PANTHER" id="PTHR10015">
    <property type="entry name" value="HEAT SHOCK TRANSCRIPTION FACTOR"/>
    <property type="match status" value="1"/>
</dbReference>
<feature type="region of interest" description="Disordered" evidence="6">
    <location>
        <begin position="119"/>
        <end position="178"/>
    </location>
</feature>
<keyword evidence="9" id="KW-1185">Reference proteome</keyword>
<dbReference type="PANTHER" id="PTHR10015:SF427">
    <property type="entry name" value="HEAT SHOCK FACTOR PROTEIN"/>
    <property type="match status" value="1"/>
</dbReference>
<organism evidence="8 9">
    <name type="scientific">Porites lobata</name>
    <dbReference type="NCBI Taxonomy" id="104759"/>
    <lineage>
        <taxon>Eukaryota</taxon>
        <taxon>Metazoa</taxon>
        <taxon>Cnidaria</taxon>
        <taxon>Anthozoa</taxon>
        <taxon>Hexacorallia</taxon>
        <taxon>Scleractinia</taxon>
        <taxon>Fungiina</taxon>
        <taxon>Poritidae</taxon>
        <taxon>Porites</taxon>
    </lineage>
</organism>
<dbReference type="Gene3D" id="3.40.50.300">
    <property type="entry name" value="P-loop containing nucleotide triphosphate hydrolases"/>
    <property type="match status" value="2"/>
</dbReference>
<dbReference type="Pfam" id="PF04326">
    <property type="entry name" value="SLFN_AlbA_2"/>
    <property type="match status" value="1"/>
</dbReference>
<proteinExistence type="inferred from homology"/>
<dbReference type="Pfam" id="PF21026">
    <property type="entry name" value="SLFN_GTPase-like"/>
    <property type="match status" value="1"/>
</dbReference>
<dbReference type="EMBL" id="CALNXK010000172">
    <property type="protein sequence ID" value="CAH3172354.1"/>
    <property type="molecule type" value="Genomic_DNA"/>
</dbReference>
<dbReference type="Gene3D" id="3.30.950.30">
    <property type="entry name" value="Schlafen, AAA domain"/>
    <property type="match status" value="1"/>
</dbReference>
<dbReference type="InterPro" id="IPR027417">
    <property type="entry name" value="P-loop_NTPase"/>
</dbReference>
<dbReference type="InterPro" id="IPR036388">
    <property type="entry name" value="WH-like_DNA-bd_sf"/>
</dbReference>
<comment type="subcellular location">
    <subcellularLocation>
        <location evidence="1">Nucleus</location>
    </subcellularLocation>
</comment>
<dbReference type="InterPro" id="IPR048729">
    <property type="entry name" value="SLFN_GTPase-like"/>
</dbReference>
<name>A0ABN8R4H0_9CNID</name>
<evidence type="ECO:0000313" key="9">
    <source>
        <dbReference type="Proteomes" id="UP001159405"/>
    </source>
</evidence>
<evidence type="ECO:0000313" key="8">
    <source>
        <dbReference type="EMBL" id="CAH3172354.1"/>
    </source>
</evidence>
<evidence type="ECO:0000256" key="1">
    <source>
        <dbReference type="ARBA" id="ARBA00004123"/>
    </source>
</evidence>
<dbReference type="SUPFAM" id="SSF52540">
    <property type="entry name" value="P-loop containing nucleoside triphosphate hydrolases"/>
    <property type="match status" value="1"/>
</dbReference>
<keyword evidence="4" id="KW-0539">Nucleus</keyword>
<feature type="compositionally biased region" description="Acidic residues" evidence="6">
    <location>
        <begin position="726"/>
        <end position="736"/>
    </location>
</feature>
<gene>
    <name evidence="8" type="ORF">PLOB_00012872</name>
</gene>
<feature type="region of interest" description="Disordered" evidence="6">
    <location>
        <begin position="371"/>
        <end position="405"/>
    </location>
</feature>
<evidence type="ECO:0000256" key="4">
    <source>
        <dbReference type="ARBA" id="ARBA00023242"/>
    </source>
</evidence>
<feature type="compositionally biased region" description="Basic and acidic residues" evidence="6">
    <location>
        <begin position="745"/>
        <end position="768"/>
    </location>
</feature>
<dbReference type="Gene3D" id="1.10.10.10">
    <property type="entry name" value="Winged helix-like DNA-binding domain superfamily/Winged helix DNA-binding domain"/>
    <property type="match status" value="1"/>
</dbReference>
<feature type="region of interest" description="Disordered" evidence="6">
    <location>
        <begin position="196"/>
        <end position="230"/>
    </location>
</feature>
<sequence length="1825" mass="205683">MALRITERGGLFPNKLYKMVENEADDFIKWSKAGNWILICSDQQKFLSSAILTKYSMKNSFQNFVRQLNYYGFFAFKEEQKIAKAAGQLEIDPAYLYFRHESNCFKKGHPELLQRIKKSTRVTKRRASSMEENASNTETYPESLPKTRKTRKGNEASEGVDSRLGGTEIAKPSYPSQGQCGSRFITSCTMDSQFPASTASQMHNTDNIDSSHGEGSENGDLNNDSSLHFKDLPPREFPNTIYNHVCAEYQEDQGRLYGVHLPRWCTNGEDLPDVYKVIERHLTTKGSDAIDTILEASNLSEDLLHHIKSISNKSVPGKWIPLEVRIALGLVALAQKGTEKDQLTLEKLAALKRVPIPSFCGDIAQQLTTATQESGEESGCFTEDQGNQEHFEESPVTINPKEGPTEGKVPFSLEVKNIPISESVEFLLVEFGTGNVVEACRSRNSKNTWFGHTPPSNTSETVTVDVTIRTPDQTEVGKTSYTYYSNEVDAAFIVVARYLAQDEFNGEQQANPERGENSATSFFGFSKQGVGSSVNILRRLVFTAARVGAEHFIRIIFGTSNGRVVYETYKTESLFPEDIAAANGHDSIAAYLISQCKRFCEESNTSQRQSKDVNWRELLKAIEDKEARSRRKEAKKKEVEGNDISENVCFADNEDSSDTSPERTEGHPDPYDSTAEKVSLGYGAGGSYDGSEETRTEVEIVCKRDLYKVGEEDVTSYGKESLSVDESCEVEVDEPSTDSPQLPTEDAHDIIQSKSDQGRKEAKKKEVDGSDISQNGYFADNENSSDSDPGRTEVDEEDATFYGKESLSVDESCEVDVAEPSSDSPQLPTEFAHDICQSKSGQELIRTPHGLSLKVEGTDAMDVDVPSPKISEEYRFVSDVYNRKFVENVLHYTITLEKGDAEAVLRPINAVLNSGGGIVMMKIDDFSNFEAGDLNKKIETFWQTLEQKLNPMIQPSTYDDVFDKKLEGDTILLFIKATNHLCTVDYNMHLPFDAASLSRPTYEKVVDLLSRRESLKNHIPKVPLTDLPIDLLPKQFTYKKVLDFHESKQVQLKYFTSKNGLFHSNNQRAQDKIAEQISSFGNGSGGMILIGIEDKTGETLGQEITADGKAEWESGFQAMINQMSETWSFIPIQGEHWDIEFSPVDGTKSSFVIVVRIAGMRNLGGIFTKCPKSFELLNPSGSDGEEEIVPLDFHEWKQRMLHSTCLGQSKGTREAREKFRLVERLRGPLLTVQGSVEEIVKAFFPVGPGCEVVPKGFVSNLPKEAKIVIRKIQDQITNGLLVASPSMMSAIQKEEQGKEDGVICDLLLLSKSPGRLHLISLVSSGSQDQFLPHVRATAKAVKKSLVRNGGCYEKFYITYQVVPCNRVGTEPLEIPSLDSRYPKEYHLRSSAQELVKINKILQSLVLVLAQFRSFLSNKQGLTFLNLLTKEQFELLYKEIDEHRELWIQGPAGSGKTVVAVEFIRRLLRRDPNLKPENILYVCERPAMLPQIRKLKICECRTRKAFMEERFSQIRHVILDEVHNFQAKDGDWLGKARTLVKQRLERESSDDDYASDNEKVSESCSESETEQDNSDTNSVAGLDPEYSIWQNDGPGYLWCFMDKAQSISKKLETGIPKRFRQKFHLTKVIRNSKRIFERAEKYLDRRTWPRAETAGYRRMKKLAESFGPRYKFQLEQQERRIDVRREKSVTIGHDFDGEQSVVEYSNGERIACLIGVLESLLKEGYSKGDIAVLCLTEPLEGNELKQLQEFTLTVNAERNDDDNIVLSTVREYGGLERPVVVIVDELLNSSREMWLNRLNYCALTRGMVKLITLNRILRGQKRKESN</sequence>
<dbReference type="SUPFAM" id="SSF46785">
    <property type="entry name" value="Winged helix' DNA-binding domain"/>
    <property type="match status" value="1"/>
</dbReference>
<evidence type="ECO:0000256" key="6">
    <source>
        <dbReference type="SAM" id="MobiDB-lite"/>
    </source>
</evidence>
<feature type="compositionally biased region" description="Polar residues" evidence="6">
    <location>
        <begin position="196"/>
        <end position="208"/>
    </location>
</feature>
<dbReference type="SMART" id="SM00415">
    <property type="entry name" value="HSF"/>
    <property type="match status" value="1"/>
</dbReference>
<feature type="compositionally biased region" description="Polar residues" evidence="6">
    <location>
        <begin position="130"/>
        <end position="140"/>
    </location>
</feature>
<feature type="compositionally biased region" description="Basic and acidic residues" evidence="6">
    <location>
        <begin position="660"/>
        <end position="670"/>
    </location>
</feature>